<feature type="domain" description="Alpha/beta hydrolase" evidence="2">
    <location>
        <begin position="2"/>
        <end position="56"/>
    </location>
</feature>
<protein>
    <recommendedName>
        <fullName evidence="2">Alpha/beta hydrolase domain-containing protein</fullName>
    </recommendedName>
</protein>
<dbReference type="AlphaFoldDB" id="A0A2I2KMB3"/>
<dbReference type="EMBL" id="FZMO01000064">
    <property type="protein sequence ID" value="SNQ46792.1"/>
    <property type="molecule type" value="Genomic_DNA"/>
</dbReference>
<reference evidence="3 4" key="1">
    <citation type="submission" date="2017-06" db="EMBL/GenBank/DDBJ databases">
        <authorList>
            <person name="Kim H.J."/>
            <person name="Triplett B.A."/>
        </authorList>
    </citation>
    <scope>NUCLEOTIDE SEQUENCE [LARGE SCALE GENOMIC DNA]</scope>
    <source>
        <strain evidence="3">FRACA_ARgP5</strain>
    </source>
</reference>
<sequence length="81" mass="8989">MSTYGYVEEYFLEGDATTYRPIDGESRVDGRWTAEPSGSLPFRTRMVVRCPSTRRRSTALSSSRGTTSPRAPTGTPSARPR</sequence>
<accession>A0A2I2KMB3</accession>
<organism evidence="3 4">
    <name type="scientific">Frankia canadensis</name>
    <dbReference type="NCBI Taxonomy" id="1836972"/>
    <lineage>
        <taxon>Bacteria</taxon>
        <taxon>Bacillati</taxon>
        <taxon>Actinomycetota</taxon>
        <taxon>Actinomycetes</taxon>
        <taxon>Frankiales</taxon>
        <taxon>Frankiaceae</taxon>
        <taxon>Frankia</taxon>
    </lineage>
</organism>
<feature type="region of interest" description="Disordered" evidence="1">
    <location>
        <begin position="51"/>
        <end position="81"/>
    </location>
</feature>
<dbReference type="Proteomes" id="UP000234331">
    <property type="component" value="Unassembled WGS sequence"/>
</dbReference>
<dbReference type="InterPro" id="IPR045394">
    <property type="entry name" value="Abhydrolase_dom"/>
</dbReference>
<feature type="compositionally biased region" description="Low complexity" evidence="1">
    <location>
        <begin position="58"/>
        <end position="68"/>
    </location>
</feature>
<name>A0A2I2KMB3_9ACTN</name>
<evidence type="ECO:0000313" key="4">
    <source>
        <dbReference type="Proteomes" id="UP000234331"/>
    </source>
</evidence>
<dbReference type="Pfam" id="PF20091">
    <property type="entry name" value="Abhydrolase_10"/>
    <property type="match status" value="1"/>
</dbReference>
<gene>
    <name evidence="3" type="ORF">FRACA_1560002</name>
</gene>
<evidence type="ECO:0000313" key="3">
    <source>
        <dbReference type="EMBL" id="SNQ46792.1"/>
    </source>
</evidence>
<evidence type="ECO:0000259" key="2">
    <source>
        <dbReference type="Pfam" id="PF20091"/>
    </source>
</evidence>
<evidence type="ECO:0000256" key="1">
    <source>
        <dbReference type="SAM" id="MobiDB-lite"/>
    </source>
</evidence>
<proteinExistence type="predicted"/>
<keyword evidence="4" id="KW-1185">Reference proteome</keyword>